<dbReference type="InterPro" id="IPR008907">
    <property type="entry name" value="TPP/p25"/>
</dbReference>
<feature type="compositionally biased region" description="Low complexity" evidence="2">
    <location>
        <begin position="162"/>
        <end position="172"/>
    </location>
</feature>
<name>A0A507C145_9FUNG</name>
<feature type="compositionally biased region" description="Polar residues" evidence="2">
    <location>
        <begin position="275"/>
        <end position="286"/>
    </location>
</feature>
<sequence>MADLEQLRTVYDSFCAFGSSRNLSSNSMSMESLTGAQLDNAKFAKLSKDTGVVDGKKITNADIDITFNKVKAKGARKLDWESFQDALALLAEKKYATLPAEQAFSRLVTDILSNGSPHLTNTAVPKNSAIVDRLTDTSTFPVTHKNRFEDKGLGSQGALNAKSSTGTTPTKSPGGGVKGSPVGNKRSVTESMDKLELAANPPKSNKALGSMDNMSPLGASKSKSGSVGSVYDRLTDTKQYTGTHKLRFNDDGTGRGIAGRDSPSKGGVGPVRDGQNVNDLSQILRR</sequence>
<feature type="compositionally biased region" description="Low complexity" evidence="2">
    <location>
        <begin position="220"/>
        <end position="230"/>
    </location>
</feature>
<gene>
    <name evidence="3" type="ORF">SmJEL517_g03924</name>
</gene>
<proteinExistence type="inferred from homology"/>
<comment type="similarity">
    <text evidence="1">Belongs to the TPPP family.</text>
</comment>
<reference evidence="3 4" key="1">
    <citation type="journal article" date="2019" name="Sci. Rep.">
        <title>Comparative genomics of chytrid fungi reveal insights into the obligate biotrophic and pathogenic lifestyle of Synchytrium endobioticum.</title>
        <authorList>
            <person name="van de Vossenberg B.T.L.H."/>
            <person name="Warris S."/>
            <person name="Nguyen H.D.T."/>
            <person name="van Gent-Pelzer M.P.E."/>
            <person name="Joly D.L."/>
            <person name="van de Geest H.C."/>
            <person name="Bonants P.J.M."/>
            <person name="Smith D.S."/>
            <person name="Levesque C.A."/>
            <person name="van der Lee T.A.J."/>
        </authorList>
    </citation>
    <scope>NUCLEOTIDE SEQUENCE [LARGE SCALE GENOMIC DNA]</scope>
    <source>
        <strain evidence="3 4">JEL517</strain>
    </source>
</reference>
<dbReference type="GO" id="GO:0015631">
    <property type="term" value="F:tubulin binding"/>
    <property type="evidence" value="ECO:0007669"/>
    <property type="project" value="InterPro"/>
</dbReference>
<dbReference type="OrthoDB" id="548799at2759"/>
<dbReference type="AlphaFoldDB" id="A0A507C145"/>
<dbReference type="PANTHER" id="PTHR12932">
    <property type="entry name" value="P25 ALPHA-RELATED"/>
    <property type="match status" value="1"/>
</dbReference>
<evidence type="ECO:0000256" key="2">
    <source>
        <dbReference type="SAM" id="MobiDB-lite"/>
    </source>
</evidence>
<dbReference type="InterPro" id="IPR011992">
    <property type="entry name" value="EF-hand-dom_pair"/>
</dbReference>
<evidence type="ECO:0000256" key="1">
    <source>
        <dbReference type="ARBA" id="ARBA00010994"/>
    </source>
</evidence>
<dbReference type="EMBL" id="QEAO01000023">
    <property type="protein sequence ID" value="TPX33088.1"/>
    <property type="molecule type" value="Genomic_DNA"/>
</dbReference>
<dbReference type="Proteomes" id="UP000319731">
    <property type="component" value="Unassembled WGS sequence"/>
</dbReference>
<dbReference type="Gene3D" id="1.10.238.10">
    <property type="entry name" value="EF-hand"/>
    <property type="match status" value="1"/>
</dbReference>
<dbReference type="PANTHER" id="PTHR12932:SF9">
    <property type="entry name" value="TUBULIN POLYMERIZATION-PROMOTING PROTEIN HOMOLOG"/>
    <property type="match status" value="1"/>
</dbReference>
<dbReference type="GO" id="GO:0046785">
    <property type="term" value="P:microtubule polymerization"/>
    <property type="evidence" value="ECO:0007669"/>
    <property type="project" value="InterPro"/>
</dbReference>
<dbReference type="GO" id="GO:0001578">
    <property type="term" value="P:microtubule bundle formation"/>
    <property type="evidence" value="ECO:0007669"/>
    <property type="project" value="TreeGrafter"/>
</dbReference>
<comment type="caution">
    <text evidence="3">The sequence shown here is derived from an EMBL/GenBank/DDBJ whole genome shotgun (WGS) entry which is preliminary data.</text>
</comment>
<dbReference type="RefSeq" id="XP_031024160.1">
    <property type="nucleotide sequence ID" value="XM_031169852.1"/>
</dbReference>
<dbReference type="GO" id="GO:0032273">
    <property type="term" value="P:positive regulation of protein polymerization"/>
    <property type="evidence" value="ECO:0007669"/>
    <property type="project" value="TreeGrafter"/>
</dbReference>
<evidence type="ECO:0000313" key="4">
    <source>
        <dbReference type="Proteomes" id="UP000319731"/>
    </source>
</evidence>
<feature type="region of interest" description="Disordered" evidence="2">
    <location>
        <begin position="142"/>
        <end position="286"/>
    </location>
</feature>
<organism evidence="3 4">
    <name type="scientific">Synchytrium microbalum</name>
    <dbReference type="NCBI Taxonomy" id="1806994"/>
    <lineage>
        <taxon>Eukaryota</taxon>
        <taxon>Fungi</taxon>
        <taxon>Fungi incertae sedis</taxon>
        <taxon>Chytridiomycota</taxon>
        <taxon>Chytridiomycota incertae sedis</taxon>
        <taxon>Chytridiomycetes</taxon>
        <taxon>Synchytriales</taxon>
        <taxon>Synchytriaceae</taxon>
        <taxon>Synchytrium</taxon>
    </lineage>
</organism>
<dbReference type="GeneID" id="42005149"/>
<dbReference type="SUPFAM" id="SSF47473">
    <property type="entry name" value="EF-hand"/>
    <property type="match status" value="1"/>
</dbReference>
<keyword evidence="4" id="KW-1185">Reference proteome</keyword>
<evidence type="ECO:0000313" key="3">
    <source>
        <dbReference type="EMBL" id="TPX33088.1"/>
    </source>
</evidence>
<dbReference type="Pfam" id="PF05517">
    <property type="entry name" value="p25-alpha"/>
    <property type="match status" value="2"/>
</dbReference>
<protein>
    <submittedName>
        <fullName evidence="3">Uncharacterized protein</fullName>
    </submittedName>
</protein>
<accession>A0A507C145</accession>
<feature type="compositionally biased region" description="Basic and acidic residues" evidence="2">
    <location>
        <begin position="187"/>
        <end position="196"/>
    </location>
</feature>
<dbReference type="STRING" id="1806994.A0A507C145"/>
<dbReference type="GO" id="GO:0005874">
    <property type="term" value="C:microtubule"/>
    <property type="evidence" value="ECO:0007669"/>
    <property type="project" value="TreeGrafter"/>
</dbReference>